<gene>
    <name evidence="1" type="ORF">SAMN05216236_13034</name>
</gene>
<protein>
    <submittedName>
        <fullName evidence="1">Uncharacterized protein</fullName>
    </submittedName>
</protein>
<dbReference type="RefSeq" id="WP_139236526.1">
    <property type="nucleotide sequence ID" value="NZ_FPAW01000030.1"/>
</dbReference>
<dbReference type="Proteomes" id="UP000182466">
    <property type="component" value="Unassembled WGS sequence"/>
</dbReference>
<evidence type="ECO:0000313" key="2">
    <source>
        <dbReference type="Proteomes" id="UP000182466"/>
    </source>
</evidence>
<accession>A0A1I7DLS7</accession>
<reference evidence="1 2" key="1">
    <citation type="submission" date="2016-10" db="EMBL/GenBank/DDBJ databases">
        <authorList>
            <person name="de Groot N.N."/>
        </authorList>
    </citation>
    <scope>NUCLEOTIDE SEQUENCE [LARGE SCALE GENOMIC DNA]</scope>
    <source>
        <strain evidence="1 2">CGMCC 1.10959</strain>
    </source>
</reference>
<organism evidence="1 2">
    <name type="scientific">Sedimentitalea nanhaiensis</name>
    <dbReference type="NCBI Taxonomy" id="999627"/>
    <lineage>
        <taxon>Bacteria</taxon>
        <taxon>Pseudomonadati</taxon>
        <taxon>Pseudomonadota</taxon>
        <taxon>Alphaproteobacteria</taxon>
        <taxon>Rhodobacterales</taxon>
        <taxon>Paracoccaceae</taxon>
        <taxon>Sedimentitalea</taxon>
    </lineage>
</organism>
<sequence>MKRTAAMLGLILLCLALLDTGVAVVLHWAEAQGRMGSLVRYFDYGRSVPGKLARWEADPDAPGSLYNVAWRPDALAVSAAGFADEATDTGPVIRSYGMSFVNDIIAAARDQDPDLLWDNLAGPGAPPNFTYALFQEDRANRRRGDIAVLGILSSSVPAMAALSSRSWVFEQPAPYTYPIFQPEEDGLKRIEPLVTSVAQEHALASDPAQARAWADQLAERDAFYSPITFGAVWLDASPLARLVRRSLGTAHVSQTKADILAGSGYPYVEVLDRMIVDFARTARADGQIPIVVLVQTRNPVNVDVLTVARPGLERANVAYLATAEHFDPTDISGFVSDGHYTSEVNARFGTVFLALVEAAQTQR</sequence>
<name>A0A1I7DLS7_9RHOB</name>
<keyword evidence="2" id="KW-1185">Reference proteome</keyword>
<dbReference type="AlphaFoldDB" id="A0A1I7DLS7"/>
<dbReference type="EMBL" id="FPAW01000030">
    <property type="protein sequence ID" value="SFU12653.1"/>
    <property type="molecule type" value="Genomic_DNA"/>
</dbReference>
<dbReference type="OrthoDB" id="581480at2"/>
<evidence type="ECO:0000313" key="1">
    <source>
        <dbReference type="EMBL" id="SFU12653.1"/>
    </source>
</evidence>
<proteinExistence type="predicted"/>